<dbReference type="InterPro" id="IPR007121">
    <property type="entry name" value="RNA_pol_bsu_CS"/>
</dbReference>
<dbReference type="PANTHER" id="PTHR20856">
    <property type="entry name" value="DNA-DIRECTED RNA POLYMERASE I SUBUNIT 2"/>
    <property type="match status" value="1"/>
</dbReference>
<keyword evidence="3" id="KW-0240">DNA-directed RNA polymerase</keyword>
<dbReference type="Gene3D" id="2.40.50.150">
    <property type="match status" value="1"/>
</dbReference>
<dbReference type="InterPro" id="IPR015712">
    <property type="entry name" value="DNA-dir_RNA_pol_su2"/>
</dbReference>
<proteinExistence type="inferred from homology"/>
<dbReference type="InterPro" id="IPR007120">
    <property type="entry name" value="DNA-dir_RNAP_su2_dom"/>
</dbReference>
<keyword evidence="5" id="KW-0548">Nucleotidyltransferase</keyword>
<dbReference type="PROSITE" id="PS01166">
    <property type="entry name" value="RNA_POL_BETA"/>
    <property type="match status" value="1"/>
</dbReference>
<dbReference type="Gene3D" id="2.40.270.10">
    <property type="entry name" value="DNA-directed RNA polymerase, subunit 2, domain 6"/>
    <property type="match status" value="1"/>
</dbReference>
<gene>
    <name evidence="8" type="ORF">SO694_0000325</name>
</gene>
<evidence type="ECO:0000313" key="8">
    <source>
        <dbReference type="EMBL" id="KAK7253899.1"/>
    </source>
</evidence>
<protein>
    <recommendedName>
        <fullName evidence="2">DNA-directed RNA polymerase</fullName>
        <ecNumber evidence="2">2.7.7.6</ecNumber>
    </recommendedName>
</protein>
<keyword evidence="4" id="KW-0808">Transferase</keyword>
<evidence type="ECO:0000256" key="6">
    <source>
        <dbReference type="ARBA" id="ARBA00023163"/>
    </source>
</evidence>
<dbReference type="InterPro" id="IPR037033">
    <property type="entry name" value="DNA-dir_RNAP_su2_hyb_sf"/>
</dbReference>
<sequence length="83" mass="9243">MSYKAQPCTYKSPAPSVVDRVLLTANETDQFLVKVMVRQCRRPEVGDKFASRHGQKGVCGAIVSQVLITINGGYAIFRYRCMS</sequence>
<evidence type="ECO:0000259" key="7">
    <source>
        <dbReference type="Pfam" id="PF00562"/>
    </source>
</evidence>
<evidence type="ECO:0000256" key="1">
    <source>
        <dbReference type="ARBA" id="ARBA00006835"/>
    </source>
</evidence>
<evidence type="ECO:0000313" key="9">
    <source>
        <dbReference type="Proteomes" id="UP001363151"/>
    </source>
</evidence>
<accession>A0ABR1GCS3</accession>
<comment type="similarity">
    <text evidence="1">Belongs to the RNA polymerase beta chain family.</text>
</comment>
<comment type="caution">
    <text evidence="8">The sequence shown here is derived from an EMBL/GenBank/DDBJ whole genome shotgun (WGS) entry which is preliminary data.</text>
</comment>
<evidence type="ECO:0000256" key="4">
    <source>
        <dbReference type="ARBA" id="ARBA00022679"/>
    </source>
</evidence>
<name>A0ABR1GCS3_AURAN</name>
<dbReference type="EC" id="2.7.7.6" evidence="2"/>
<reference evidence="8 9" key="1">
    <citation type="submission" date="2024-03" db="EMBL/GenBank/DDBJ databases">
        <title>Aureococcus anophagefferens CCMP1851 and Kratosvirus quantuckense: Draft genome of a second virus-susceptible host strain in the model system.</title>
        <authorList>
            <person name="Chase E."/>
            <person name="Truchon A.R."/>
            <person name="Schepens W."/>
            <person name="Wilhelm S.W."/>
        </authorList>
    </citation>
    <scope>NUCLEOTIDE SEQUENCE [LARGE SCALE GENOMIC DNA]</scope>
    <source>
        <strain evidence="8 9">CCMP1851</strain>
    </source>
</reference>
<evidence type="ECO:0000256" key="5">
    <source>
        <dbReference type="ARBA" id="ARBA00022695"/>
    </source>
</evidence>
<feature type="domain" description="DNA-directed RNA polymerase subunit 2 hybrid-binding" evidence="7">
    <location>
        <begin position="3"/>
        <end position="65"/>
    </location>
</feature>
<dbReference type="Pfam" id="PF00562">
    <property type="entry name" value="RNA_pol_Rpb2_6"/>
    <property type="match status" value="1"/>
</dbReference>
<keyword evidence="9" id="KW-1185">Reference proteome</keyword>
<dbReference type="EMBL" id="JBBJCI010000033">
    <property type="protein sequence ID" value="KAK7253899.1"/>
    <property type="molecule type" value="Genomic_DNA"/>
</dbReference>
<evidence type="ECO:0000256" key="2">
    <source>
        <dbReference type="ARBA" id="ARBA00012418"/>
    </source>
</evidence>
<evidence type="ECO:0000256" key="3">
    <source>
        <dbReference type="ARBA" id="ARBA00022478"/>
    </source>
</evidence>
<dbReference type="SUPFAM" id="SSF64484">
    <property type="entry name" value="beta and beta-prime subunits of DNA dependent RNA-polymerase"/>
    <property type="match status" value="1"/>
</dbReference>
<dbReference type="Proteomes" id="UP001363151">
    <property type="component" value="Unassembled WGS sequence"/>
</dbReference>
<dbReference type="InterPro" id="IPR014724">
    <property type="entry name" value="RNA_pol_RPB2_OB-fold"/>
</dbReference>
<organism evidence="8 9">
    <name type="scientific">Aureococcus anophagefferens</name>
    <name type="common">Harmful bloom alga</name>
    <dbReference type="NCBI Taxonomy" id="44056"/>
    <lineage>
        <taxon>Eukaryota</taxon>
        <taxon>Sar</taxon>
        <taxon>Stramenopiles</taxon>
        <taxon>Ochrophyta</taxon>
        <taxon>Pelagophyceae</taxon>
        <taxon>Pelagomonadales</taxon>
        <taxon>Pelagomonadaceae</taxon>
        <taxon>Aureococcus</taxon>
    </lineage>
</organism>
<keyword evidence="6" id="KW-0804">Transcription</keyword>